<feature type="transmembrane region" description="Helical" evidence="1">
    <location>
        <begin position="66"/>
        <end position="87"/>
    </location>
</feature>
<feature type="transmembrane region" description="Helical" evidence="1">
    <location>
        <begin position="99"/>
        <end position="132"/>
    </location>
</feature>
<evidence type="ECO:0000313" key="2">
    <source>
        <dbReference type="EMBL" id="RCG29186.1"/>
    </source>
</evidence>
<evidence type="ECO:0000256" key="1">
    <source>
        <dbReference type="SAM" id="Phobius"/>
    </source>
</evidence>
<evidence type="ECO:0000313" key="3">
    <source>
        <dbReference type="Proteomes" id="UP000252914"/>
    </source>
</evidence>
<comment type="caution">
    <text evidence="2">The sequence shown here is derived from an EMBL/GenBank/DDBJ whole genome shotgun (WGS) entry which is preliminary data.</text>
</comment>
<keyword evidence="1" id="KW-0472">Membrane</keyword>
<keyword evidence="1" id="KW-0812">Transmembrane</keyword>
<gene>
    <name evidence="2" type="ORF">DTL70_01045</name>
</gene>
<accession>A0A367FFM2</accession>
<sequence>MIGRTPRLPARVVKLSAVIETGETEVRTEPENRAAGVSVGAALAAVIVASGSLWASGVSFYLPATIGWFVFVTLAALTAIVAGHVARRRAKRQGLPGRWLALAALATGWVCLLYAVLVVLVVVGLLAGFAALYGALS</sequence>
<keyword evidence="1" id="KW-1133">Transmembrane helix</keyword>
<dbReference type="EMBL" id="QOIN01000021">
    <property type="protein sequence ID" value="RCG29186.1"/>
    <property type="molecule type" value="Genomic_DNA"/>
</dbReference>
<dbReference type="Proteomes" id="UP000252914">
    <property type="component" value="Unassembled WGS sequence"/>
</dbReference>
<protein>
    <submittedName>
        <fullName evidence="2">DUF4190 domain-containing protein</fullName>
    </submittedName>
</protein>
<proteinExistence type="predicted"/>
<reference evidence="2 3" key="1">
    <citation type="submission" date="2018-06" db="EMBL/GenBank/DDBJ databases">
        <title>Streptomyces reniochalinae sp. nov. and Streptomyces diacarnus sp. nov. from marine sponges.</title>
        <authorList>
            <person name="Li L."/>
        </authorList>
    </citation>
    <scope>NUCLEOTIDE SEQUENCE [LARGE SCALE GENOMIC DNA]</scope>
    <source>
        <strain evidence="2 3">LHW51701</strain>
    </source>
</reference>
<dbReference type="AlphaFoldDB" id="A0A367FFM2"/>
<feature type="transmembrane region" description="Helical" evidence="1">
    <location>
        <begin position="34"/>
        <end position="54"/>
    </location>
</feature>
<organism evidence="2 3">
    <name type="scientific">Streptomyces diacarni</name>
    <dbReference type="NCBI Taxonomy" id="2800381"/>
    <lineage>
        <taxon>Bacteria</taxon>
        <taxon>Bacillati</taxon>
        <taxon>Actinomycetota</taxon>
        <taxon>Actinomycetes</taxon>
        <taxon>Kitasatosporales</taxon>
        <taxon>Streptomycetaceae</taxon>
        <taxon>Streptomyces</taxon>
    </lineage>
</organism>
<keyword evidence="3" id="KW-1185">Reference proteome</keyword>
<name>A0A367FFM2_9ACTN</name>